<dbReference type="GO" id="GO:0006281">
    <property type="term" value="P:DNA repair"/>
    <property type="evidence" value="ECO:0007669"/>
    <property type="project" value="TreeGrafter"/>
</dbReference>
<dbReference type="Proteomes" id="UP000228875">
    <property type="component" value="Unassembled WGS sequence"/>
</dbReference>
<evidence type="ECO:0000256" key="2">
    <source>
        <dbReference type="ARBA" id="ARBA00022833"/>
    </source>
</evidence>
<keyword evidence="2" id="KW-0862">Zinc</keyword>
<gene>
    <name evidence="5" type="ORF">CO077_02115</name>
</gene>
<dbReference type="EMBL" id="PFTB01000049">
    <property type="protein sequence ID" value="PJB99370.1"/>
    <property type="molecule type" value="Genomic_DNA"/>
</dbReference>
<dbReference type="PANTHER" id="PTHR11390:SF26">
    <property type="entry name" value="DNA TOPOISOMERASE 1"/>
    <property type="match status" value="1"/>
</dbReference>
<dbReference type="Gene3D" id="2.70.20.10">
    <property type="entry name" value="Topoisomerase I, domain 3"/>
    <property type="match status" value="1"/>
</dbReference>
<dbReference type="GO" id="GO:0006310">
    <property type="term" value="P:DNA recombination"/>
    <property type="evidence" value="ECO:0007669"/>
    <property type="project" value="TreeGrafter"/>
</dbReference>
<feature type="domain" description="Topo IA-type catalytic" evidence="4">
    <location>
        <begin position="1"/>
        <end position="133"/>
    </location>
</feature>
<evidence type="ECO:0000313" key="5">
    <source>
        <dbReference type="EMBL" id="PJB99370.1"/>
    </source>
</evidence>
<dbReference type="Pfam" id="PF01396">
    <property type="entry name" value="Zn_ribbon_Top1"/>
    <property type="match status" value="1"/>
</dbReference>
<proteinExistence type="predicted"/>
<dbReference type="PANTHER" id="PTHR11390">
    <property type="entry name" value="PROKARYOTIC DNA TOPOISOMERASE"/>
    <property type="match status" value="1"/>
</dbReference>
<reference evidence="6" key="1">
    <citation type="submission" date="2017-09" db="EMBL/GenBank/DDBJ databases">
        <title>Depth-based differentiation of microbial function through sediment-hosted aquifers and enrichment of novel symbionts in the deep terrestrial subsurface.</title>
        <authorList>
            <person name="Probst A.J."/>
            <person name="Ladd B."/>
            <person name="Jarett J.K."/>
            <person name="Geller-Mcgrath D.E."/>
            <person name="Sieber C.M.K."/>
            <person name="Emerson J.B."/>
            <person name="Anantharaman K."/>
            <person name="Thomas B.C."/>
            <person name="Malmstrom R."/>
            <person name="Stieglmeier M."/>
            <person name="Klingl A."/>
            <person name="Woyke T."/>
            <person name="Ryan C.M."/>
            <person name="Banfield J.F."/>
        </authorList>
    </citation>
    <scope>NUCLEOTIDE SEQUENCE [LARGE SCALE GENOMIC DNA]</scope>
</reference>
<evidence type="ECO:0000256" key="3">
    <source>
        <dbReference type="ARBA" id="ARBA00023235"/>
    </source>
</evidence>
<sequence>PYVSGKEEELPLVKENENVDVKEVNMYDKETQPPKHYTPASIIKELAKRNLGTKATRAQIVDTLFQRGYVTGKAIEATDLGISAVETLEKYCPKILDEELTRHFEIEMDEIEQGKKKPELVLEEAKQSLKEILADFKKKEKDIGAGLKEATIETQNKANLIGKCPVCRKGNLRIIFSKKTKKRFIACDNYPKCRTTFSLPQKGLVKSTEKAC</sequence>
<protein>
    <submittedName>
        <fullName evidence="5">DNA topoisomerase I</fullName>
    </submittedName>
</protein>
<dbReference type="AlphaFoldDB" id="A0A2M8DMN2"/>
<dbReference type="InterPro" id="IPR013825">
    <property type="entry name" value="Topo_IA_cen_sub2"/>
</dbReference>
<dbReference type="InterPro" id="IPR023405">
    <property type="entry name" value="Topo_IA_core_domain"/>
</dbReference>
<dbReference type="Gene3D" id="3.30.65.10">
    <property type="entry name" value="Bacterial Topoisomerase I, domain 1"/>
    <property type="match status" value="1"/>
</dbReference>
<comment type="caution">
    <text evidence="5">The sequence shown here is derived from an EMBL/GenBank/DDBJ whole genome shotgun (WGS) entry which is preliminary data.</text>
</comment>
<accession>A0A2M8DMN2</accession>
<keyword evidence="3 5" id="KW-0413">Isomerase</keyword>
<dbReference type="Gene3D" id="1.10.460.10">
    <property type="entry name" value="Topoisomerase I, domain 2"/>
    <property type="match status" value="1"/>
</dbReference>
<evidence type="ECO:0000256" key="1">
    <source>
        <dbReference type="ARBA" id="ARBA00022723"/>
    </source>
</evidence>
<dbReference type="Pfam" id="PF01131">
    <property type="entry name" value="Topoisom_bac"/>
    <property type="match status" value="1"/>
</dbReference>
<dbReference type="InterPro" id="IPR013497">
    <property type="entry name" value="Topo_IA_cen"/>
</dbReference>
<dbReference type="GO" id="GO:0003677">
    <property type="term" value="F:DNA binding"/>
    <property type="evidence" value="ECO:0007669"/>
    <property type="project" value="InterPro"/>
</dbReference>
<dbReference type="GO" id="GO:0006265">
    <property type="term" value="P:DNA topological change"/>
    <property type="evidence" value="ECO:0007669"/>
    <property type="project" value="InterPro"/>
</dbReference>
<dbReference type="InterPro" id="IPR013824">
    <property type="entry name" value="Topo_IA_cen_sub1"/>
</dbReference>
<dbReference type="GO" id="GO:0005694">
    <property type="term" value="C:chromosome"/>
    <property type="evidence" value="ECO:0007669"/>
    <property type="project" value="InterPro"/>
</dbReference>
<dbReference type="GO" id="GO:0046872">
    <property type="term" value="F:metal ion binding"/>
    <property type="evidence" value="ECO:0007669"/>
    <property type="project" value="UniProtKB-KW"/>
</dbReference>
<evidence type="ECO:0000259" key="4">
    <source>
        <dbReference type="PROSITE" id="PS52039"/>
    </source>
</evidence>
<dbReference type="InterPro" id="IPR000380">
    <property type="entry name" value="Topo_IA"/>
</dbReference>
<keyword evidence="1" id="KW-0479">Metal-binding</keyword>
<feature type="non-terminal residue" evidence="5">
    <location>
        <position position="212"/>
    </location>
</feature>
<dbReference type="GO" id="GO:0003917">
    <property type="term" value="F:DNA topoisomerase type I (single strand cut, ATP-independent) activity"/>
    <property type="evidence" value="ECO:0007669"/>
    <property type="project" value="InterPro"/>
</dbReference>
<feature type="non-terminal residue" evidence="5">
    <location>
        <position position="1"/>
    </location>
</feature>
<dbReference type="PROSITE" id="PS52039">
    <property type="entry name" value="TOPO_IA_2"/>
    <property type="match status" value="1"/>
</dbReference>
<evidence type="ECO:0000313" key="6">
    <source>
        <dbReference type="Proteomes" id="UP000228875"/>
    </source>
</evidence>
<organism evidence="5 6">
    <name type="scientific">Candidatus Nealsonbacteria bacterium CG_4_9_14_0_8_um_filter_35_12</name>
    <dbReference type="NCBI Taxonomy" id="1974692"/>
    <lineage>
        <taxon>Bacteria</taxon>
        <taxon>Candidatus Nealsoniibacteriota</taxon>
    </lineage>
</organism>
<dbReference type="InterPro" id="IPR013498">
    <property type="entry name" value="Topo_IA_Znf"/>
</dbReference>
<dbReference type="SUPFAM" id="SSF56712">
    <property type="entry name" value="Prokaryotic type I DNA topoisomerase"/>
    <property type="match status" value="1"/>
</dbReference>
<name>A0A2M8DMN2_9BACT</name>